<dbReference type="EMBL" id="JAGIZI010000086">
    <property type="protein sequence ID" value="MBP0685421.1"/>
    <property type="molecule type" value="Genomic_DNA"/>
</dbReference>
<accession>A0ABD4Q938</accession>
<feature type="domain" description="Integrase catalytic" evidence="1">
    <location>
        <begin position="1"/>
        <end position="143"/>
    </location>
</feature>
<comment type="caution">
    <text evidence="2">The sequence shown here is derived from an EMBL/GenBank/DDBJ whole genome shotgun (WGS) entry which is preliminary data.</text>
</comment>
<dbReference type="InterPro" id="IPR012337">
    <property type="entry name" value="RNaseH-like_sf"/>
</dbReference>
<evidence type="ECO:0000313" key="2">
    <source>
        <dbReference type="EMBL" id="MBP0685421.1"/>
    </source>
</evidence>
<evidence type="ECO:0000313" key="3">
    <source>
        <dbReference type="Proteomes" id="UP000671119"/>
    </source>
</evidence>
<dbReference type="PANTHER" id="PTHR35004:SF6">
    <property type="entry name" value="TRANSPOSASE"/>
    <property type="match status" value="1"/>
</dbReference>
<evidence type="ECO:0000259" key="1">
    <source>
        <dbReference type="PROSITE" id="PS50994"/>
    </source>
</evidence>
<dbReference type="InterPro" id="IPR001584">
    <property type="entry name" value="Integrase_cat-core"/>
</dbReference>
<gene>
    <name evidence="2" type="ORF">J8J21_20450</name>
</gene>
<organism evidence="2 3">
    <name type="scientific">Mycobacterium tuberculosis</name>
    <dbReference type="NCBI Taxonomy" id="1773"/>
    <lineage>
        <taxon>Bacteria</taxon>
        <taxon>Bacillati</taxon>
        <taxon>Actinomycetota</taxon>
        <taxon>Actinomycetes</taxon>
        <taxon>Mycobacteriales</taxon>
        <taxon>Mycobacteriaceae</taxon>
        <taxon>Mycobacterium</taxon>
        <taxon>Mycobacterium tuberculosis complex</taxon>
    </lineage>
</organism>
<dbReference type="AlphaFoldDB" id="A0ABD4Q938"/>
<feature type="non-terminal residue" evidence="2">
    <location>
        <position position="1"/>
    </location>
</feature>
<protein>
    <submittedName>
        <fullName evidence="2">Transposase family protein</fullName>
    </submittedName>
</protein>
<dbReference type="PANTHER" id="PTHR35004">
    <property type="entry name" value="TRANSPOSASE RV3428C-RELATED"/>
    <property type="match status" value="1"/>
</dbReference>
<dbReference type="SUPFAM" id="SSF53098">
    <property type="entry name" value="Ribonuclease H-like"/>
    <property type="match status" value="1"/>
</dbReference>
<dbReference type="InterPro" id="IPR036397">
    <property type="entry name" value="RNaseH_sf"/>
</dbReference>
<proteinExistence type="predicted"/>
<reference evidence="2 3" key="1">
    <citation type="submission" date="2021-03" db="EMBL/GenBank/DDBJ databases">
        <title>Whole Genome Sequencing of Mycobacterium tuberculosis clinical isolates from Arunachal Pradesh, India.</title>
        <authorList>
            <person name="Singh S."/>
            <person name="Mudliar S.R."/>
            <person name="Kulsum U."/>
            <person name="Rufai S.B."/>
            <person name="Singh P.K."/>
            <person name="Umpo M."/>
            <person name="Nyori M."/>
        </authorList>
    </citation>
    <scope>NUCLEOTIDE SEQUENCE [LARGE SCALE GENOMIC DNA]</scope>
    <source>
        <strain evidence="2 3">OMICS/BPL/0142/20/SP</strain>
    </source>
</reference>
<sequence>WEVLHVAVDDASRLAYTEVLQDEKQTSACAFMKRALDWFAINGVRVERVMSDNGSAYKSHAFRDLLAKAGLRHLRTRPYTPRTNGKAERFIQTSLREWAYARPYHSSRQRTDAMSGWINDYNLIRPHSAHNGIPPFTRLNNLLGNDI</sequence>
<dbReference type="Pfam" id="PF13683">
    <property type="entry name" value="rve_3"/>
    <property type="match status" value="1"/>
</dbReference>
<dbReference type="Proteomes" id="UP000671119">
    <property type="component" value="Unassembled WGS sequence"/>
</dbReference>
<dbReference type="PROSITE" id="PS50994">
    <property type="entry name" value="INTEGRASE"/>
    <property type="match status" value="1"/>
</dbReference>
<dbReference type="Gene3D" id="3.30.420.10">
    <property type="entry name" value="Ribonuclease H-like superfamily/Ribonuclease H"/>
    <property type="match status" value="1"/>
</dbReference>
<name>A0ABD4Q938_MYCTX</name>